<evidence type="ECO:0000256" key="1">
    <source>
        <dbReference type="SAM" id="Phobius"/>
    </source>
</evidence>
<dbReference type="KEGG" id="fcy:FRACYDRAFT_235227"/>
<feature type="transmembrane region" description="Helical" evidence="1">
    <location>
        <begin position="79"/>
        <end position="102"/>
    </location>
</feature>
<feature type="transmembrane region" description="Helical" evidence="1">
    <location>
        <begin position="52"/>
        <end position="72"/>
    </location>
</feature>
<evidence type="ECO:0000313" key="3">
    <source>
        <dbReference type="Proteomes" id="UP000095751"/>
    </source>
</evidence>
<reference evidence="2 3" key="1">
    <citation type="submission" date="2016-09" db="EMBL/GenBank/DDBJ databases">
        <title>Extensive genetic diversity and differential bi-allelic expression allows diatom success in the polar Southern Ocean.</title>
        <authorList>
            <consortium name="DOE Joint Genome Institute"/>
            <person name="Mock T."/>
            <person name="Otillar R.P."/>
            <person name="Strauss J."/>
            <person name="Dupont C."/>
            <person name="Frickenhaus S."/>
            <person name="Maumus F."/>
            <person name="Mcmullan M."/>
            <person name="Sanges R."/>
            <person name="Schmutz J."/>
            <person name="Toseland A."/>
            <person name="Valas R."/>
            <person name="Veluchamy A."/>
            <person name="Ward B.J."/>
            <person name="Allen A."/>
            <person name="Barry K."/>
            <person name="Falciatore A."/>
            <person name="Ferrante M."/>
            <person name="Fortunato A.E."/>
            <person name="Gloeckner G."/>
            <person name="Gruber A."/>
            <person name="Hipkin R."/>
            <person name="Janech M."/>
            <person name="Kroth P."/>
            <person name="Leese F."/>
            <person name="Lindquist E."/>
            <person name="Lyon B.R."/>
            <person name="Martin J."/>
            <person name="Mayer C."/>
            <person name="Parker M."/>
            <person name="Quesneville H."/>
            <person name="Raymond J."/>
            <person name="Uhlig C."/>
            <person name="Valentin K.U."/>
            <person name="Worden A.Z."/>
            <person name="Armbrust E.V."/>
            <person name="Bowler C."/>
            <person name="Green B."/>
            <person name="Moulton V."/>
            <person name="Van Oosterhout C."/>
            <person name="Grigoriev I."/>
        </authorList>
    </citation>
    <scope>NUCLEOTIDE SEQUENCE [LARGE SCALE GENOMIC DNA]</scope>
    <source>
        <strain evidence="2 3">CCMP1102</strain>
    </source>
</reference>
<feature type="transmembrane region" description="Helical" evidence="1">
    <location>
        <begin position="114"/>
        <end position="135"/>
    </location>
</feature>
<dbReference type="InParanoid" id="A0A1E7FTX0"/>
<dbReference type="EMBL" id="KV784354">
    <property type="protein sequence ID" value="OEU21602.1"/>
    <property type="molecule type" value="Genomic_DNA"/>
</dbReference>
<accession>A0A1E7FTX0</accession>
<dbReference type="AlphaFoldDB" id="A0A1E7FTX0"/>
<sequence length="221" mass="24262">MCGNNESDKELKQCCGRRCMCLPYKDPYIIASQILSVVAFLLSVVLAVGWTLWYLFLIGFLALVLIQLNWCCRQSKSGLLTALVLSVLSAFPSIGLIITLVVTCYDCRIVDLGVVLAFVDAALWLASAGCILVFVTSSGRYAKLEEQHLLSQQLQQNDPSTAVEMIINAQPIEMTTASNGVDTEETSSSLPDAFIVLPTEKELYTNSKRERDDSNSKIAIP</sequence>
<dbReference type="Proteomes" id="UP000095751">
    <property type="component" value="Unassembled WGS sequence"/>
</dbReference>
<keyword evidence="1" id="KW-0472">Membrane</keyword>
<keyword evidence="1" id="KW-0812">Transmembrane</keyword>
<gene>
    <name evidence="2" type="ORF">FRACYDRAFT_235227</name>
</gene>
<feature type="transmembrane region" description="Helical" evidence="1">
    <location>
        <begin position="27"/>
        <end position="46"/>
    </location>
</feature>
<evidence type="ECO:0008006" key="4">
    <source>
        <dbReference type="Google" id="ProtNLM"/>
    </source>
</evidence>
<keyword evidence="1" id="KW-1133">Transmembrane helix</keyword>
<proteinExistence type="predicted"/>
<organism evidence="2 3">
    <name type="scientific">Fragilariopsis cylindrus CCMP1102</name>
    <dbReference type="NCBI Taxonomy" id="635003"/>
    <lineage>
        <taxon>Eukaryota</taxon>
        <taxon>Sar</taxon>
        <taxon>Stramenopiles</taxon>
        <taxon>Ochrophyta</taxon>
        <taxon>Bacillariophyta</taxon>
        <taxon>Bacillariophyceae</taxon>
        <taxon>Bacillariophycidae</taxon>
        <taxon>Bacillariales</taxon>
        <taxon>Bacillariaceae</taxon>
        <taxon>Fragilariopsis</taxon>
    </lineage>
</organism>
<keyword evidence="3" id="KW-1185">Reference proteome</keyword>
<name>A0A1E7FTX0_9STRA</name>
<protein>
    <recommendedName>
        <fullName evidence="4">Transmembrane protein</fullName>
    </recommendedName>
</protein>
<evidence type="ECO:0000313" key="2">
    <source>
        <dbReference type="EMBL" id="OEU21602.1"/>
    </source>
</evidence>